<feature type="region of interest" description="Disordered" evidence="1">
    <location>
        <begin position="1"/>
        <end position="33"/>
    </location>
</feature>
<name>A0A239EQK6_9ACTN</name>
<dbReference type="EMBL" id="FZOD01000010">
    <property type="protein sequence ID" value="SNS46859.1"/>
    <property type="molecule type" value="Genomic_DNA"/>
</dbReference>
<reference evidence="2 3" key="1">
    <citation type="submission" date="2017-06" db="EMBL/GenBank/DDBJ databases">
        <authorList>
            <person name="Kim H.J."/>
            <person name="Triplett B.A."/>
        </authorList>
    </citation>
    <scope>NUCLEOTIDE SEQUENCE [LARGE SCALE GENOMIC DNA]</scope>
    <source>
        <strain evidence="2 3">CGMCC 4.2132</strain>
    </source>
</reference>
<gene>
    <name evidence="2" type="ORF">SAMN05216276_101014</name>
</gene>
<protein>
    <submittedName>
        <fullName evidence="2">Uncharacterized protein</fullName>
    </submittedName>
</protein>
<keyword evidence="3" id="KW-1185">Reference proteome</keyword>
<feature type="compositionally biased region" description="Basic and acidic residues" evidence="1">
    <location>
        <begin position="24"/>
        <end position="33"/>
    </location>
</feature>
<organism evidence="2 3">
    <name type="scientific">Streptosporangium subroseum</name>
    <dbReference type="NCBI Taxonomy" id="106412"/>
    <lineage>
        <taxon>Bacteria</taxon>
        <taxon>Bacillati</taxon>
        <taxon>Actinomycetota</taxon>
        <taxon>Actinomycetes</taxon>
        <taxon>Streptosporangiales</taxon>
        <taxon>Streptosporangiaceae</taxon>
        <taxon>Streptosporangium</taxon>
    </lineage>
</organism>
<dbReference type="Proteomes" id="UP000198282">
    <property type="component" value="Unassembled WGS sequence"/>
</dbReference>
<accession>A0A239EQK6</accession>
<proteinExistence type="predicted"/>
<evidence type="ECO:0000313" key="2">
    <source>
        <dbReference type="EMBL" id="SNS46859.1"/>
    </source>
</evidence>
<dbReference type="AlphaFoldDB" id="A0A239EQK6"/>
<sequence>MSIDHTLRNAASDQGEPVMSADHIPSDVDRRRV</sequence>
<evidence type="ECO:0000313" key="3">
    <source>
        <dbReference type="Proteomes" id="UP000198282"/>
    </source>
</evidence>
<evidence type="ECO:0000256" key="1">
    <source>
        <dbReference type="SAM" id="MobiDB-lite"/>
    </source>
</evidence>